<dbReference type="Proteomes" id="UP001458880">
    <property type="component" value="Unassembled WGS sequence"/>
</dbReference>
<keyword evidence="3" id="KW-1185">Reference proteome</keyword>
<proteinExistence type="predicted"/>
<dbReference type="SMART" id="SM01100">
    <property type="entry name" value="CRAL_TRIO_N"/>
    <property type="match status" value="1"/>
</dbReference>
<evidence type="ECO:0000313" key="3">
    <source>
        <dbReference type="Proteomes" id="UP001458880"/>
    </source>
</evidence>
<dbReference type="SMART" id="SM00516">
    <property type="entry name" value="SEC14"/>
    <property type="match status" value="1"/>
</dbReference>
<dbReference type="InterPro" id="IPR036865">
    <property type="entry name" value="CRAL-TRIO_dom_sf"/>
</dbReference>
<dbReference type="Gene3D" id="3.40.525.10">
    <property type="entry name" value="CRAL-TRIO lipid binding domain"/>
    <property type="match status" value="1"/>
</dbReference>
<dbReference type="PANTHER" id="PTHR10174">
    <property type="entry name" value="ALPHA-TOCOPHEROL TRANSFER PROTEIN-RELATED"/>
    <property type="match status" value="1"/>
</dbReference>
<name>A0AAW1J166_POPJA</name>
<organism evidence="2 3">
    <name type="scientific">Popillia japonica</name>
    <name type="common">Japanese beetle</name>
    <dbReference type="NCBI Taxonomy" id="7064"/>
    <lineage>
        <taxon>Eukaryota</taxon>
        <taxon>Metazoa</taxon>
        <taxon>Ecdysozoa</taxon>
        <taxon>Arthropoda</taxon>
        <taxon>Hexapoda</taxon>
        <taxon>Insecta</taxon>
        <taxon>Pterygota</taxon>
        <taxon>Neoptera</taxon>
        <taxon>Endopterygota</taxon>
        <taxon>Coleoptera</taxon>
        <taxon>Polyphaga</taxon>
        <taxon>Scarabaeiformia</taxon>
        <taxon>Scarabaeidae</taxon>
        <taxon>Rutelinae</taxon>
        <taxon>Popillia</taxon>
    </lineage>
</organism>
<dbReference type="InterPro" id="IPR036273">
    <property type="entry name" value="CRAL/TRIO_N_dom_sf"/>
</dbReference>
<evidence type="ECO:0000313" key="2">
    <source>
        <dbReference type="EMBL" id="KAK9696680.1"/>
    </source>
</evidence>
<evidence type="ECO:0000259" key="1">
    <source>
        <dbReference type="PROSITE" id="PS50191"/>
    </source>
</evidence>
<dbReference type="PANTHER" id="PTHR10174:SF120">
    <property type="entry name" value="CELLULAR RETINALDEHYDE BINDING PROTEIN"/>
    <property type="match status" value="1"/>
</dbReference>
<feature type="domain" description="CRAL-TRIO" evidence="1">
    <location>
        <begin position="120"/>
        <end position="284"/>
    </location>
</feature>
<dbReference type="Gene3D" id="1.20.5.1200">
    <property type="entry name" value="Alpha-tocopherol transfer"/>
    <property type="match status" value="1"/>
</dbReference>
<dbReference type="PROSITE" id="PS50191">
    <property type="entry name" value="CRAL_TRIO"/>
    <property type="match status" value="1"/>
</dbReference>
<dbReference type="EMBL" id="JASPKY010000444">
    <property type="protein sequence ID" value="KAK9696680.1"/>
    <property type="molecule type" value="Genomic_DNA"/>
</dbReference>
<dbReference type="SUPFAM" id="SSF46938">
    <property type="entry name" value="CRAL/TRIO N-terminal domain"/>
    <property type="match status" value="1"/>
</dbReference>
<dbReference type="AlphaFoldDB" id="A0AAW1J166"/>
<dbReference type="Pfam" id="PF03765">
    <property type="entry name" value="CRAL_TRIO_N"/>
    <property type="match status" value="1"/>
</dbReference>
<dbReference type="Pfam" id="PF00650">
    <property type="entry name" value="CRAL_TRIO"/>
    <property type="match status" value="1"/>
</dbReference>
<dbReference type="SUPFAM" id="SSF52087">
    <property type="entry name" value="CRAL/TRIO domain"/>
    <property type="match status" value="1"/>
</dbReference>
<gene>
    <name evidence="2" type="ORF">QE152_g31441</name>
</gene>
<dbReference type="GO" id="GO:1902936">
    <property type="term" value="F:phosphatidylinositol bisphosphate binding"/>
    <property type="evidence" value="ECO:0007669"/>
    <property type="project" value="TreeGrafter"/>
</dbReference>
<comment type="caution">
    <text evidence="2">The sequence shown here is derived from an EMBL/GenBank/DDBJ whole genome shotgun (WGS) entry which is preliminary data.</text>
</comment>
<dbReference type="CDD" id="cd00170">
    <property type="entry name" value="SEC14"/>
    <property type="match status" value="1"/>
</dbReference>
<protein>
    <submittedName>
        <fullName evidence="2">CRAL/TRIO, N-terminal domain</fullName>
    </submittedName>
</protein>
<reference evidence="2 3" key="1">
    <citation type="journal article" date="2024" name="BMC Genomics">
        <title>De novo assembly and annotation of Popillia japonica's genome with initial clues to its potential as an invasive pest.</title>
        <authorList>
            <person name="Cucini C."/>
            <person name="Boschi S."/>
            <person name="Funari R."/>
            <person name="Cardaioli E."/>
            <person name="Iannotti N."/>
            <person name="Marturano G."/>
            <person name="Paoli F."/>
            <person name="Bruttini M."/>
            <person name="Carapelli A."/>
            <person name="Frati F."/>
            <person name="Nardi F."/>
        </authorList>
    </citation>
    <scope>NUCLEOTIDE SEQUENCE [LARGE SCALE GENOMIC DNA]</scope>
    <source>
        <strain evidence="2">DMR45628</strain>
    </source>
</reference>
<sequence>MNRQIFSRSADRLKNLTMPYPCIQKQSDIKEKQGEEINNLRIIAKKELREEATSREQCLTLLREWINQNQDVENCITDDNFLLRFLRAKKFSLPMAQQMLLKYLNFRKVFKRVCYDMDYRDNMVYNLIDRGFMYVSPFRDSSGRRVVIAVARHIDPYIHTSADISKAIFVTVETLLNDERNQIMGLTYVVDAKAIQPSYVSMWNITEFATLLKWGEHSYPIRHKFFCVINLSTTVKYVLDFTKSRLSQKIGNRILLCESQMEMHKHIDPKVLPKEYGGDIPQSEMVALWKQELADKRERLLSFDRMNLLSDKGIITRKNNVTVDDEYGLRGSFRKLEVD</sequence>
<dbReference type="InterPro" id="IPR011074">
    <property type="entry name" value="CRAL/TRIO_N_dom"/>
</dbReference>
<accession>A0AAW1J166</accession>
<dbReference type="GO" id="GO:0016020">
    <property type="term" value="C:membrane"/>
    <property type="evidence" value="ECO:0007669"/>
    <property type="project" value="TreeGrafter"/>
</dbReference>
<dbReference type="InterPro" id="IPR001251">
    <property type="entry name" value="CRAL-TRIO_dom"/>
</dbReference>
<dbReference type="PRINTS" id="PR00180">
    <property type="entry name" value="CRETINALDHBP"/>
</dbReference>
<dbReference type="Gene3D" id="1.10.8.20">
    <property type="entry name" value="N-terminal domain of phosphatidylinositol transfer protein sec14p"/>
    <property type="match status" value="1"/>
</dbReference>